<comment type="cofactor">
    <cofactor evidence="2">
        <name>Mg(2+)</name>
        <dbReference type="ChEBI" id="CHEBI:18420"/>
    </cofactor>
</comment>
<evidence type="ECO:0000256" key="2">
    <source>
        <dbReference type="RuleBase" id="RU363002"/>
    </source>
</evidence>
<comment type="similarity">
    <text evidence="1 2">Belongs to the ApbE family.</text>
</comment>
<dbReference type="InterPro" id="IPR024932">
    <property type="entry name" value="ApbE"/>
</dbReference>
<dbReference type="EMBL" id="JAHLQF010000002">
    <property type="protein sequence ID" value="MBU5484916.1"/>
    <property type="molecule type" value="Genomic_DNA"/>
</dbReference>
<organism evidence="3 4">
    <name type="scientific">Clostridium mobile</name>
    <dbReference type="NCBI Taxonomy" id="2841512"/>
    <lineage>
        <taxon>Bacteria</taxon>
        <taxon>Bacillati</taxon>
        <taxon>Bacillota</taxon>
        <taxon>Clostridia</taxon>
        <taxon>Eubacteriales</taxon>
        <taxon>Clostridiaceae</taxon>
        <taxon>Clostridium</taxon>
    </lineage>
</organism>
<dbReference type="RefSeq" id="WP_216439435.1">
    <property type="nucleotide sequence ID" value="NZ_JAHLQF010000002.1"/>
</dbReference>
<reference evidence="3 4" key="1">
    <citation type="submission" date="2021-06" db="EMBL/GenBank/DDBJ databases">
        <authorList>
            <person name="Sun Q."/>
            <person name="Li D."/>
        </authorList>
    </citation>
    <scope>NUCLEOTIDE SEQUENCE [LARGE SCALE GENOMIC DNA]</scope>
    <source>
        <strain evidence="3 4">MSJ-11</strain>
    </source>
</reference>
<feature type="chain" id="PRO_5044993368" description="FAD:protein FMN transferase" evidence="2">
    <location>
        <begin position="26"/>
        <end position="345"/>
    </location>
</feature>
<keyword evidence="1 2" id="KW-0460">Magnesium</keyword>
<dbReference type="PIRSF" id="PIRSF006268">
    <property type="entry name" value="ApbE"/>
    <property type="match status" value="1"/>
</dbReference>
<proteinExistence type="inferred from homology"/>
<dbReference type="Pfam" id="PF02424">
    <property type="entry name" value="ApbE"/>
    <property type="match status" value="1"/>
</dbReference>
<evidence type="ECO:0000313" key="3">
    <source>
        <dbReference type="EMBL" id="MBU5484916.1"/>
    </source>
</evidence>
<comment type="subcellular location">
    <subcellularLocation>
        <location evidence="2">Cell inner membrane</location>
        <topology evidence="2">Lipid-anchor</topology>
        <orientation evidence="2">Periplasmic side</orientation>
    </subcellularLocation>
</comment>
<feature type="signal peptide" evidence="2">
    <location>
        <begin position="1"/>
        <end position="25"/>
    </location>
</feature>
<keyword evidence="2" id="KW-0449">Lipoprotein</keyword>
<keyword evidence="1 2" id="KW-0479">Metal-binding</keyword>
<comment type="caution">
    <text evidence="3">The sequence shown here is derived from an EMBL/GenBank/DDBJ whole genome shotgun (WGS) entry which is preliminary data.</text>
</comment>
<comment type="function">
    <text evidence="2">Flavin transferase that catalyzes the transfer of the FMN moiety of FAD and its covalent binding to the hydroxyl group of a threonine residue in a target flavoprotein.</text>
</comment>
<dbReference type="PROSITE" id="PS51257">
    <property type="entry name" value="PROKAR_LIPOPROTEIN"/>
    <property type="match status" value="1"/>
</dbReference>
<dbReference type="PANTHER" id="PTHR30040:SF2">
    <property type="entry name" value="FAD:PROTEIN FMN TRANSFERASE"/>
    <property type="match status" value="1"/>
</dbReference>
<accession>A0ABS6EJR1</accession>
<sequence length="345" mass="37790">MNKKIVLGIILSSFLLLTSCGQKVAKEEPYVTRENYLLGTIVQLKVYGENAEKAANKAMDVISNIDDLMSPSKPNSEVSQINSNSGKSYVKVSDDTLNVIKKSLYYSSLSDGAFDVTVGPLVNIWGIGTDHARVPGEKEIKEKLSLINYKDIEIDEKSKSVKLKREGQGIDLGAIAKGYAADKVKEVLVEEGVKTAFINLGGNVVTLGKKTDGSDWNIGVQDPLETRGGYFAIVKASDKSVVSSGNYERFFEQNGVRYHHILDTKTGYPSNNEIMATTIISEKSIDGDALSTSVFVLGLDKGMRLIEGLEGVEAVFVTKDKKVYTTSGLKDSIKITNKEYIYEER</sequence>
<keyword evidence="2" id="KW-0732">Signal</keyword>
<dbReference type="Proteomes" id="UP000726170">
    <property type="component" value="Unassembled WGS sequence"/>
</dbReference>
<dbReference type="EC" id="2.7.1.180" evidence="1 2"/>
<keyword evidence="1 2" id="KW-0285">Flavoprotein</keyword>
<name>A0ABS6EJR1_9CLOT</name>
<dbReference type="GO" id="GO:0016740">
    <property type="term" value="F:transferase activity"/>
    <property type="evidence" value="ECO:0007669"/>
    <property type="project" value="UniProtKB-KW"/>
</dbReference>
<keyword evidence="1 2" id="KW-0274">FAD</keyword>
<dbReference type="PANTHER" id="PTHR30040">
    <property type="entry name" value="THIAMINE BIOSYNTHESIS LIPOPROTEIN APBE"/>
    <property type="match status" value="1"/>
</dbReference>
<keyword evidence="2" id="KW-1003">Cell membrane</keyword>
<evidence type="ECO:0000313" key="4">
    <source>
        <dbReference type="Proteomes" id="UP000726170"/>
    </source>
</evidence>
<keyword evidence="1 2" id="KW-0808">Transferase</keyword>
<evidence type="ECO:0000256" key="1">
    <source>
        <dbReference type="PIRNR" id="PIRNR006268"/>
    </source>
</evidence>
<protein>
    <recommendedName>
        <fullName evidence="1 2">FAD:protein FMN transferase</fullName>
        <ecNumber evidence="1 2">2.7.1.180</ecNumber>
    </recommendedName>
    <alternativeName>
        <fullName evidence="1">Flavin transferase</fullName>
    </alternativeName>
</protein>
<keyword evidence="2" id="KW-0472">Membrane</keyword>
<comment type="catalytic activity">
    <reaction evidence="1 2">
        <text>L-threonyl-[protein] + FAD = FMN-L-threonyl-[protein] + AMP + H(+)</text>
        <dbReference type="Rhea" id="RHEA:36847"/>
        <dbReference type="Rhea" id="RHEA-COMP:11060"/>
        <dbReference type="Rhea" id="RHEA-COMP:11061"/>
        <dbReference type="ChEBI" id="CHEBI:15378"/>
        <dbReference type="ChEBI" id="CHEBI:30013"/>
        <dbReference type="ChEBI" id="CHEBI:57692"/>
        <dbReference type="ChEBI" id="CHEBI:74257"/>
        <dbReference type="ChEBI" id="CHEBI:456215"/>
        <dbReference type="EC" id="2.7.1.180"/>
    </reaction>
</comment>
<gene>
    <name evidence="3" type="ORF">KQI86_11270</name>
</gene>
<keyword evidence="2" id="KW-0997">Cell inner membrane</keyword>
<keyword evidence="4" id="KW-1185">Reference proteome</keyword>